<accession>A0AAU7DVG2</accession>
<proteinExistence type="predicted"/>
<organism evidence="4">
    <name type="scientific">Jonesiaceae bacterium BS-20</name>
    <dbReference type="NCBI Taxonomy" id="3120821"/>
    <lineage>
        <taxon>Bacteria</taxon>
        <taxon>Bacillati</taxon>
        <taxon>Actinomycetota</taxon>
        <taxon>Actinomycetes</taxon>
        <taxon>Micrococcales</taxon>
        <taxon>Jonesiaceae</taxon>
    </lineage>
</organism>
<gene>
    <name evidence="4" type="ORF">V5R04_13775</name>
</gene>
<keyword evidence="2" id="KW-1133">Transmembrane helix</keyword>
<sequence length="214" mass="22383">MSTKKKPVAKKKPQSPVVPPPAGATGKEPNSFVPAAKGTSAPKQASGAKSPVIEVAGQQKVSPTGPVTSGIPIQQPPAQPAPASSTQKPVTDRVGPRRVRLAVSRVDPWSVMKLSFLLSIAIGIMIVVSAVVFWLVLDKLHVFTDIDAMIKDILGADTKVNVLQFVELNRVVSLSTIIAVVDVVLLTALGTIGAFLYNVVAALVGGIHLTMTDD</sequence>
<name>A0AAU7DVG2_9MICO</name>
<evidence type="ECO:0000256" key="2">
    <source>
        <dbReference type="SAM" id="Phobius"/>
    </source>
</evidence>
<dbReference type="EMBL" id="CP146203">
    <property type="protein sequence ID" value="XBH21267.1"/>
    <property type="molecule type" value="Genomic_DNA"/>
</dbReference>
<feature type="transmembrane region" description="Helical" evidence="2">
    <location>
        <begin position="114"/>
        <end position="137"/>
    </location>
</feature>
<keyword evidence="2" id="KW-0472">Membrane</keyword>
<dbReference type="InterPro" id="IPR021949">
    <property type="entry name" value="DUF3566_TM"/>
</dbReference>
<dbReference type="Pfam" id="PF12089">
    <property type="entry name" value="DUF3566"/>
    <property type="match status" value="1"/>
</dbReference>
<evidence type="ECO:0000256" key="1">
    <source>
        <dbReference type="SAM" id="MobiDB-lite"/>
    </source>
</evidence>
<keyword evidence="2" id="KW-0812">Transmembrane</keyword>
<feature type="compositionally biased region" description="Basic residues" evidence="1">
    <location>
        <begin position="1"/>
        <end position="13"/>
    </location>
</feature>
<reference evidence="4" key="1">
    <citation type="submission" date="2024-02" db="EMBL/GenBank/DDBJ databases">
        <title>Tomenella chthoni gen. nov. sp. nov., a member of the family Jonesiaceae isolated from bat guano.</title>
        <authorList>
            <person name="Miller S.L."/>
            <person name="King J."/>
            <person name="Sankaranarayanan K."/>
            <person name="Lawson P.A."/>
        </authorList>
    </citation>
    <scope>NUCLEOTIDE SEQUENCE</scope>
    <source>
        <strain evidence="4">BS-20</strain>
    </source>
</reference>
<evidence type="ECO:0000259" key="3">
    <source>
        <dbReference type="Pfam" id="PF12089"/>
    </source>
</evidence>
<feature type="region of interest" description="Disordered" evidence="1">
    <location>
        <begin position="1"/>
        <end position="94"/>
    </location>
</feature>
<protein>
    <submittedName>
        <fullName evidence="4">DUF3566 domain-containing protein</fullName>
    </submittedName>
</protein>
<dbReference type="AlphaFoldDB" id="A0AAU7DVG2"/>
<evidence type="ECO:0000313" key="4">
    <source>
        <dbReference type="EMBL" id="XBH21267.1"/>
    </source>
</evidence>
<feature type="domain" description="DUF3566" evidence="3">
    <location>
        <begin position="96"/>
        <end position="213"/>
    </location>
</feature>
<feature type="transmembrane region" description="Helical" evidence="2">
    <location>
        <begin position="177"/>
        <end position="204"/>
    </location>
</feature>